<proteinExistence type="predicted"/>
<dbReference type="Proteomes" id="UP000276133">
    <property type="component" value="Unassembled WGS sequence"/>
</dbReference>
<dbReference type="EMBL" id="REGN01000816">
    <property type="protein sequence ID" value="RNA38827.1"/>
    <property type="molecule type" value="Genomic_DNA"/>
</dbReference>
<evidence type="ECO:0000256" key="1">
    <source>
        <dbReference type="SAM" id="MobiDB-lite"/>
    </source>
</evidence>
<sequence>MMMLSRLKTEQKTEFKNKSFRTDKLIQSQIDYILLIEEELNERTERSSIRSYLTNSNACDYDADFDAEIIELRDLVISSLSDEQLIKLYNNNLIKYFVLKKLNSELEFARVKLRLSTRTQIDLDKIRKRVDWLESEIESIVEPVTRLGREKTDYLRKQKSINFKKQSIFITQEEEKLEAIVPAETSPIVYTESREEVFFRWEKSSHGSTNSLLNTPEPSVLDEESPLEVVTIQNQETEHNVEEFSKESPKAENYQVENKEKTENSDDSCKHESPEMTNALDSPEMEKTIESPKLKINNETKINEKIEITEKNLENLISEHNRFDLPDYSKAMILLNSNSYHRLPLAITTSYIAIDDASMIDGRVPYLEGKTFLENDEVDLIKIACDLKSLSKNICSTTHLSIKKHDSNISGLDNETMRENSANRLLKLRPRATFRNYVPQPFLPPEPLPLKLHKKKLHSKSEYPKDDDLREYYKRSRLVNLNDLKKQTEIQLNRINMNKNESSKRPEFRSEETFEINKYQTFTWNDLKPDTSSELHSGPKFERIKVSNKILLKFL</sequence>
<feature type="compositionally biased region" description="Basic and acidic residues" evidence="1">
    <location>
        <begin position="257"/>
        <end position="274"/>
    </location>
</feature>
<protein>
    <submittedName>
        <fullName evidence="2">Uncharacterized protein</fullName>
    </submittedName>
</protein>
<accession>A0A3M7ST76</accession>
<evidence type="ECO:0000313" key="2">
    <source>
        <dbReference type="EMBL" id="RNA38827.1"/>
    </source>
</evidence>
<feature type="compositionally biased region" description="Basic and acidic residues" evidence="1">
    <location>
        <begin position="236"/>
        <end position="250"/>
    </location>
</feature>
<feature type="region of interest" description="Disordered" evidence="1">
    <location>
        <begin position="236"/>
        <end position="288"/>
    </location>
</feature>
<gene>
    <name evidence="2" type="ORF">BpHYR1_008851</name>
</gene>
<keyword evidence="3" id="KW-1185">Reference proteome</keyword>
<organism evidence="2 3">
    <name type="scientific">Brachionus plicatilis</name>
    <name type="common">Marine rotifer</name>
    <name type="synonym">Brachionus muelleri</name>
    <dbReference type="NCBI Taxonomy" id="10195"/>
    <lineage>
        <taxon>Eukaryota</taxon>
        <taxon>Metazoa</taxon>
        <taxon>Spiralia</taxon>
        <taxon>Gnathifera</taxon>
        <taxon>Rotifera</taxon>
        <taxon>Eurotatoria</taxon>
        <taxon>Monogononta</taxon>
        <taxon>Pseudotrocha</taxon>
        <taxon>Ploima</taxon>
        <taxon>Brachionidae</taxon>
        <taxon>Brachionus</taxon>
    </lineage>
</organism>
<comment type="caution">
    <text evidence="2">The sequence shown here is derived from an EMBL/GenBank/DDBJ whole genome shotgun (WGS) entry which is preliminary data.</text>
</comment>
<dbReference type="AlphaFoldDB" id="A0A3M7ST76"/>
<reference evidence="2 3" key="1">
    <citation type="journal article" date="2018" name="Sci. Rep.">
        <title>Genomic signatures of local adaptation to the degree of environmental predictability in rotifers.</title>
        <authorList>
            <person name="Franch-Gras L."/>
            <person name="Hahn C."/>
            <person name="Garcia-Roger E.M."/>
            <person name="Carmona M.J."/>
            <person name="Serra M."/>
            <person name="Gomez A."/>
        </authorList>
    </citation>
    <scope>NUCLEOTIDE SEQUENCE [LARGE SCALE GENOMIC DNA]</scope>
    <source>
        <strain evidence="2">HYR1</strain>
    </source>
</reference>
<name>A0A3M7ST76_BRAPC</name>
<evidence type="ECO:0000313" key="3">
    <source>
        <dbReference type="Proteomes" id="UP000276133"/>
    </source>
</evidence>